<accession>A0ABT3Y2U7</accession>
<proteinExistence type="predicted"/>
<dbReference type="RefSeq" id="WP_267280960.1">
    <property type="nucleotide sequence ID" value="NZ_JAOVZV010000008.1"/>
</dbReference>
<dbReference type="Proteomes" id="UP001070176">
    <property type="component" value="Unassembled WGS sequence"/>
</dbReference>
<protein>
    <submittedName>
        <fullName evidence="1">Uncharacterized protein</fullName>
    </submittedName>
</protein>
<organism evidence="1 2">
    <name type="scientific">Chryseobacterium luquanense</name>
    <dbReference type="NCBI Taxonomy" id="2983766"/>
    <lineage>
        <taxon>Bacteria</taxon>
        <taxon>Pseudomonadati</taxon>
        <taxon>Bacteroidota</taxon>
        <taxon>Flavobacteriia</taxon>
        <taxon>Flavobacteriales</taxon>
        <taxon>Weeksellaceae</taxon>
        <taxon>Chryseobacterium group</taxon>
        <taxon>Chryseobacterium</taxon>
    </lineage>
</organism>
<keyword evidence="2" id="KW-1185">Reference proteome</keyword>
<evidence type="ECO:0000313" key="1">
    <source>
        <dbReference type="EMBL" id="MCX8532386.1"/>
    </source>
</evidence>
<sequence>MLSNSSFEVILDNEVKNSLVEKFKKLAELSKKIDEEKLGYDGITFSVDLYDGKPVKIWSPDKTSLEGSIIVELLDYLKLLYRPNSIVDKYIFESRFYVDDENVLEVINYDPLFVKFYDLSFSYLSCGKLENKINDLPNSKIIYLDFSQVKNELNADIKKCFANEINKKFKQIKLIQTEETGHFNTIK</sequence>
<reference evidence="1" key="1">
    <citation type="submission" date="2022-10" db="EMBL/GenBank/DDBJ databases">
        <title>Chryseobacterium sp. nov., a novel bacterial species.</title>
        <authorList>
            <person name="Cao Y."/>
        </authorList>
    </citation>
    <scope>NUCLEOTIDE SEQUENCE</scope>
    <source>
        <strain evidence="1">KC 927</strain>
    </source>
</reference>
<comment type="caution">
    <text evidence="1">The sequence shown here is derived from an EMBL/GenBank/DDBJ whole genome shotgun (WGS) entry which is preliminary data.</text>
</comment>
<gene>
    <name evidence="1" type="ORF">OEA66_08480</name>
</gene>
<name>A0ABT3Y2U7_9FLAO</name>
<dbReference type="EMBL" id="JAOVZV010000008">
    <property type="protein sequence ID" value="MCX8532386.1"/>
    <property type="molecule type" value="Genomic_DNA"/>
</dbReference>
<evidence type="ECO:0000313" key="2">
    <source>
        <dbReference type="Proteomes" id="UP001070176"/>
    </source>
</evidence>